<accession>A0A3B1ATA7</accession>
<feature type="transmembrane region" description="Helical" evidence="5">
    <location>
        <begin position="46"/>
        <end position="65"/>
    </location>
</feature>
<organism evidence="7">
    <name type="scientific">hydrothermal vent metagenome</name>
    <dbReference type="NCBI Taxonomy" id="652676"/>
    <lineage>
        <taxon>unclassified sequences</taxon>
        <taxon>metagenomes</taxon>
        <taxon>ecological metagenomes</taxon>
    </lineage>
</organism>
<evidence type="ECO:0000313" key="7">
    <source>
        <dbReference type="EMBL" id="VAW95956.1"/>
    </source>
</evidence>
<evidence type="ECO:0000256" key="4">
    <source>
        <dbReference type="ARBA" id="ARBA00023136"/>
    </source>
</evidence>
<name>A0A3B1ATA7_9ZZZZ</name>
<dbReference type="EMBL" id="UOFT01000050">
    <property type="protein sequence ID" value="VAW95956.1"/>
    <property type="molecule type" value="Genomic_DNA"/>
</dbReference>
<evidence type="ECO:0000256" key="5">
    <source>
        <dbReference type="SAM" id="Phobius"/>
    </source>
</evidence>
<reference evidence="7" key="1">
    <citation type="submission" date="2018-06" db="EMBL/GenBank/DDBJ databases">
        <authorList>
            <person name="Zhirakovskaya E."/>
        </authorList>
    </citation>
    <scope>NUCLEOTIDE SEQUENCE</scope>
</reference>
<keyword evidence="3 5" id="KW-1133">Transmembrane helix</keyword>
<feature type="transmembrane region" description="Helical" evidence="5">
    <location>
        <begin position="12"/>
        <end position="34"/>
    </location>
</feature>
<feature type="domain" description="TMEM205-like" evidence="6">
    <location>
        <begin position="11"/>
        <end position="105"/>
    </location>
</feature>
<sequence>MKTLLVGERILLTLWVGGMWTVGYIVAPTLFSMLEKSIAGNVAGQLFTLLSYLGLFCGSLLTIGLVSRVGVQVMQHWMFWVLLIMLVIILIGQFALQPMMAELKATSLTDLNRSEFGKLHGIASVLFLINSLLGLSLVMTQK</sequence>
<evidence type="ECO:0000256" key="3">
    <source>
        <dbReference type="ARBA" id="ARBA00022989"/>
    </source>
</evidence>
<dbReference type="AlphaFoldDB" id="A0A3B1ATA7"/>
<feature type="transmembrane region" description="Helical" evidence="5">
    <location>
        <begin position="77"/>
        <end position="96"/>
    </location>
</feature>
<evidence type="ECO:0000256" key="2">
    <source>
        <dbReference type="ARBA" id="ARBA00022692"/>
    </source>
</evidence>
<keyword evidence="2 5" id="KW-0812">Transmembrane</keyword>
<evidence type="ECO:0000259" key="6">
    <source>
        <dbReference type="Pfam" id="PF13664"/>
    </source>
</evidence>
<keyword evidence="4 5" id="KW-0472">Membrane</keyword>
<protein>
    <recommendedName>
        <fullName evidence="6">TMEM205-like domain-containing protein</fullName>
    </recommendedName>
</protein>
<comment type="subcellular location">
    <subcellularLocation>
        <location evidence="1">Membrane</location>
    </subcellularLocation>
</comment>
<evidence type="ECO:0000256" key="1">
    <source>
        <dbReference type="ARBA" id="ARBA00004370"/>
    </source>
</evidence>
<feature type="transmembrane region" description="Helical" evidence="5">
    <location>
        <begin position="116"/>
        <end position="138"/>
    </location>
</feature>
<gene>
    <name evidence="7" type="ORF">MNBD_GAMMA23-1233</name>
</gene>
<dbReference type="Pfam" id="PF13664">
    <property type="entry name" value="DUF4149"/>
    <property type="match status" value="1"/>
</dbReference>
<proteinExistence type="predicted"/>
<dbReference type="GO" id="GO:0016020">
    <property type="term" value="C:membrane"/>
    <property type="evidence" value="ECO:0007669"/>
    <property type="project" value="UniProtKB-SubCell"/>
</dbReference>
<dbReference type="InterPro" id="IPR025423">
    <property type="entry name" value="TMEM205-like"/>
</dbReference>